<dbReference type="EMBL" id="AP019860">
    <property type="protein sequence ID" value="BBM87905.1"/>
    <property type="molecule type" value="Genomic_DNA"/>
</dbReference>
<keyword evidence="2" id="KW-1185">Reference proteome</keyword>
<reference evidence="1 2" key="1">
    <citation type="submission" date="2019-08" db="EMBL/GenBank/DDBJ databases">
        <title>Complete genome sequence of Candidatus Uab amorphum.</title>
        <authorList>
            <person name="Shiratori T."/>
            <person name="Suzuki S."/>
            <person name="Kakizawa Y."/>
            <person name="Ishida K."/>
        </authorList>
    </citation>
    <scope>NUCLEOTIDE SEQUENCE [LARGE SCALE GENOMIC DNA]</scope>
    <source>
        <strain evidence="1 2">SRT547</strain>
    </source>
</reference>
<keyword evidence="1" id="KW-0418">Kinase</keyword>
<dbReference type="PANTHER" id="PTHR22603:SF66">
    <property type="entry name" value="ETHANOLAMINE KINASE"/>
    <property type="match status" value="1"/>
</dbReference>
<dbReference type="Proteomes" id="UP000326354">
    <property type="component" value="Chromosome"/>
</dbReference>
<dbReference type="Pfam" id="PF01633">
    <property type="entry name" value="Choline_kinase"/>
    <property type="match status" value="1"/>
</dbReference>
<dbReference type="GO" id="GO:0006646">
    <property type="term" value="P:phosphatidylethanolamine biosynthetic process"/>
    <property type="evidence" value="ECO:0007669"/>
    <property type="project" value="TreeGrafter"/>
</dbReference>
<dbReference type="AlphaFoldDB" id="A0A5S9F6H6"/>
<dbReference type="CDD" id="cd05151">
    <property type="entry name" value="ChoK-like"/>
    <property type="match status" value="1"/>
</dbReference>
<evidence type="ECO:0000313" key="1">
    <source>
        <dbReference type="EMBL" id="BBM87905.1"/>
    </source>
</evidence>
<dbReference type="KEGG" id="uam:UABAM_06320"/>
<dbReference type="PANTHER" id="PTHR22603">
    <property type="entry name" value="CHOLINE/ETHANOALAMINE KINASE"/>
    <property type="match status" value="1"/>
</dbReference>
<dbReference type="GO" id="GO:0005737">
    <property type="term" value="C:cytoplasm"/>
    <property type="evidence" value="ECO:0007669"/>
    <property type="project" value="TreeGrafter"/>
</dbReference>
<dbReference type="Gene3D" id="3.90.1200.10">
    <property type="match status" value="1"/>
</dbReference>
<dbReference type="InterPro" id="IPR011009">
    <property type="entry name" value="Kinase-like_dom_sf"/>
</dbReference>
<proteinExistence type="predicted"/>
<organism evidence="1 2">
    <name type="scientific">Uabimicrobium amorphum</name>
    <dbReference type="NCBI Taxonomy" id="2596890"/>
    <lineage>
        <taxon>Bacteria</taxon>
        <taxon>Pseudomonadati</taxon>
        <taxon>Planctomycetota</taxon>
        <taxon>Candidatus Uabimicrobiia</taxon>
        <taxon>Candidatus Uabimicrobiales</taxon>
        <taxon>Candidatus Uabimicrobiaceae</taxon>
        <taxon>Candidatus Uabimicrobium</taxon>
    </lineage>
</organism>
<dbReference type="OrthoDB" id="9803871at2"/>
<name>A0A5S9F6H6_UABAM</name>
<dbReference type="GO" id="GO:0004305">
    <property type="term" value="F:ethanolamine kinase activity"/>
    <property type="evidence" value="ECO:0007669"/>
    <property type="project" value="TreeGrafter"/>
</dbReference>
<keyword evidence="1" id="KW-0808">Transferase</keyword>
<sequence>MEGHEVTYTSLSGGITNLNYKVDVGNESFVVCVSGAKTSLLGIDREREHAINKAVAALGIAPEVIHSTDEGHLVTRFIEGSSLSEEDVRQHKNITRIASTIREFHSISDMPWQFCAFNVVKNYTKVAEDHDATFPEEFPWLLEQMEKIEQVLNQKKRRFCLCHNDLLSGNFIDDGKIRVIDWEYAGIGDPFFDMANFSSNHCFEEEHDQVLLRNYLEREITEADVAHHNLMKIMSDFREAMWAQVQTQISDLEEDFPEYAQKHFQKTSSRIKHSDFNEYLKALI</sequence>
<dbReference type="RefSeq" id="WP_151971896.1">
    <property type="nucleotide sequence ID" value="NZ_AP019860.1"/>
</dbReference>
<dbReference type="SUPFAM" id="SSF56112">
    <property type="entry name" value="Protein kinase-like (PK-like)"/>
    <property type="match status" value="1"/>
</dbReference>
<accession>A0A5S9F6H6</accession>
<evidence type="ECO:0000313" key="2">
    <source>
        <dbReference type="Proteomes" id="UP000326354"/>
    </source>
</evidence>
<dbReference type="Gene3D" id="3.30.200.20">
    <property type="entry name" value="Phosphorylase Kinase, domain 1"/>
    <property type="match status" value="1"/>
</dbReference>
<protein>
    <submittedName>
        <fullName evidence="1">Choline/ethanolamine kinase</fullName>
    </submittedName>
</protein>
<gene>
    <name evidence="1" type="ORF">UABAM_06320</name>
</gene>